<gene>
    <name evidence="2" type="ORF">NQ318_004128</name>
</gene>
<evidence type="ECO:0000313" key="3">
    <source>
        <dbReference type="Proteomes" id="UP001162162"/>
    </source>
</evidence>
<reference evidence="2" key="1">
    <citation type="journal article" date="2023" name="Insect Mol. Biol.">
        <title>Genome sequencing provides insights into the evolution of gene families encoding plant cell wall-degrading enzymes in longhorned beetles.</title>
        <authorList>
            <person name="Shin N.R."/>
            <person name="Okamura Y."/>
            <person name="Kirsch R."/>
            <person name="Pauchet Y."/>
        </authorList>
    </citation>
    <scope>NUCLEOTIDE SEQUENCE</scope>
    <source>
        <strain evidence="2">AMC_N1</strain>
    </source>
</reference>
<dbReference type="InterPro" id="IPR002156">
    <property type="entry name" value="RNaseH_domain"/>
</dbReference>
<dbReference type="Gene3D" id="3.30.420.10">
    <property type="entry name" value="Ribonuclease H-like superfamily/Ribonuclease H"/>
    <property type="match status" value="1"/>
</dbReference>
<dbReference type="GO" id="GO:0003676">
    <property type="term" value="F:nucleic acid binding"/>
    <property type="evidence" value="ECO:0007669"/>
    <property type="project" value="InterPro"/>
</dbReference>
<proteinExistence type="predicted"/>
<dbReference type="CDD" id="cd09276">
    <property type="entry name" value="Rnase_HI_RT_non_LTR"/>
    <property type="match status" value="1"/>
</dbReference>
<dbReference type="PROSITE" id="PS50879">
    <property type="entry name" value="RNASE_H_1"/>
    <property type="match status" value="1"/>
</dbReference>
<organism evidence="2 3">
    <name type="scientific">Aromia moschata</name>
    <dbReference type="NCBI Taxonomy" id="1265417"/>
    <lineage>
        <taxon>Eukaryota</taxon>
        <taxon>Metazoa</taxon>
        <taxon>Ecdysozoa</taxon>
        <taxon>Arthropoda</taxon>
        <taxon>Hexapoda</taxon>
        <taxon>Insecta</taxon>
        <taxon>Pterygota</taxon>
        <taxon>Neoptera</taxon>
        <taxon>Endopterygota</taxon>
        <taxon>Coleoptera</taxon>
        <taxon>Polyphaga</taxon>
        <taxon>Cucujiformia</taxon>
        <taxon>Chrysomeloidea</taxon>
        <taxon>Cerambycidae</taxon>
        <taxon>Cerambycinae</taxon>
        <taxon>Callichromatini</taxon>
        <taxon>Aromia</taxon>
    </lineage>
</organism>
<dbReference type="SUPFAM" id="SSF53098">
    <property type="entry name" value="Ribonuclease H-like"/>
    <property type="match status" value="1"/>
</dbReference>
<sequence length="144" mass="15860">MMKLQQDGATAHSAGETKEAEIYAILACGMEILKTAPKRRTIQICTDSQAALMAIESNKVKSQLVLDCKKILNDLASCNRVILTWVPGHSGVPENEEADRLARRMLRVFTSGKYAPSDLRSDMRSAYLGGYSWNVGAQWARQAA</sequence>
<accession>A0AAV8YPW7</accession>
<dbReference type="AlphaFoldDB" id="A0AAV8YPW7"/>
<evidence type="ECO:0000259" key="1">
    <source>
        <dbReference type="PROSITE" id="PS50879"/>
    </source>
</evidence>
<dbReference type="EMBL" id="JAPWTK010000066">
    <property type="protein sequence ID" value="KAJ8952583.1"/>
    <property type="molecule type" value="Genomic_DNA"/>
</dbReference>
<protein>
    <recommendedName>
        <fullName evidence="1">RNase H type-1 domain-containing protein</fullName>
    </recommendedName>
</protein>
<dbReference type="Pfam" id="PF00075">
    <property type="entry name" value="RNase_H"/>
    <property type="match status" value="1"/>
</dbReference>
<dbReference type="Proteomes" id="UP001162162">
    <property type="component" value="Unassembled WGS sequence"/>
</dbReference>
<dbReference type="InterPro" id="IPR036397">
    <property type="entry name" value="RNaseH_sf"/>
</dbReference>
<dbReference type="InterPro" id="IPR012337">
    <property type="entry name" value="RNaseH-like_sf"/>
</dbReference>
<dbReference type="GO" id="GO:0004523">
    <property type="term" value="F:RNA-DNA hybrid ribonuclease activity"/>
    <property type="evidence" value="ECO:0007669"/>
    <property type="project" value="InterPro"/>
</dbReference>
<name>A0AAV8YPW7_9CUCU</name>
<comment type="caution">
    <text evidence="2">The sequence shown here is derived from an EMBL/GenBank/DDBJ whole genome shotgun (WGS) entry which is preliminary data.</text>
</comment>
<keyword evidence="3" id="KW-1185">Reference proteome</keyword>
<evidence type="ECO:0000313" key="2">
    <source>
        <dbReference type="EMBL" id="KAJ8952583.1"/>
    </source>
</evidence>
<feature type="domain" description="RNase H type-1" evidence="1">
    <location>
        <begin position="1"/>
        <end position="107"/>
    </location>
</feature>